<dbReference type="Gene3D" id="3.40.50.1820">
    <property type="entry name" value="alpha/beta hydrolase"/>
    <property type="match status" value="1"/>
</dbReference>
<comment type="caution">
    <text evidence="2">The sequence shown here is derived from an EMBL/GenBank/DDBJ whole genome shotgun (WGS) entry which is preliminary data.</text>
</comment>
<evidence type="ECO:0000313" key="2">
    <source>
        <dbReference type="EMBL" id="NEA17739.1"/>
    </source>
</evidence>
<name>A0A6N9U501_STRHA</name>
<dbReference type="GO" id="GO:0016020">
    <property type="term" value="C:membrane"/>
    <property type="evidence" value="ECO:0007669"/>
    <property type="project" value="TreeGrafter"/>
</dbReference>
<dbReference type="InterPro" id="IPR000073">
    <property type="entry name" value="AB_hydrolase_1"/>
</dbReference>
<dbReference type="EMBL" id="JAAGLQ010000433">
    <property type="protein sequence ID" value="NEA17739.1"/>
    <property type="molecule type" value="Genomic_DNA"/>
</dbReference>
<reference evidence="2 3" key="1">
    <citation type="submission" date="2020-01" db="EMBL/GenBank/DDBJ databases">
        <title>Insect and environment-associated Actinomycetes.</title>
        <authorList>
            <person name="Currrie C."/>
            <person name="Chevrette M."/>
            <person name="Carlson C."/>
            <person name="Stubbendieck R."/>
            <person name="Wendt-Pienkowski E."/>
        </authorList>
    </citation>
    <scope>NUCLEOTIDE SEQUENCE [LARGE SCALE GENOMIC DNA]</scope>
    <source>
        <strain evidence="2 3">SID11342</strain>
    </source>
</reference>
<dbReference type="RefSeq" id="WP_164346483.1">
    <property type="nucleotide sequence ID" value="NZ_JAAGLQ010000433.1"/>
</dbReference>
<dbReference type="SUPFAM" id="SSF53474">
    <property type="entry name" value="alpha/beta-Hydrolases"/>
    <property type="match status" value="1"/>
</dbReference>
<dbReference type="InterPro" id="IPR029058">
    <property type="entry name" value="AB_hydrolase_fold"/>
</dbReference>
<dbReference type="Proteomes" id="UP000471293">
    <property type="component" value="Unassembled WGS sequence"/>
</dbReference>
<dbReference type="Pfam" id="PF12697">
    <property type="entry name" value="Abhydrolase_6"/>
    <property type="match status" value="1"/>
</dbReference>
<dbReference type="PANTHER" id="PTHR43798:SF33">
    <property type="entry name" value="HYDROLASE, PUTATIVE (AFU_ORTHOLOGUE AFUA_2G14860)-RELATED"/>
    <property type="match status" value="1"/>
</dbReference>
<evidence type="ECO:0000313" key="3">
    <source>
        <dbReference type="Proteomes" id="UP000471293"/>
    </source>
</evidence>
<dbReference type="InterPro" id="IPR050266">
    <property type="entry name" value="AB_hydrolase_sf"/>
</dbReference>
<protein>
    <submittedName>
        <fullName evidence="2">Alpha/beta hydrolase</fullName>
    </submittedName>
</protein>
<feature type="domain" description="AB hydrolase-1" evidence="1">
    <location>
        <begin position="53"/>
        <end position="272"/>
    </location>
</feature>
<gene>
    <name evidence="2" type="ORF">G3I29_19945</name>
</gene>
<accession>A0A6N9U501</accession>
<dbReference type="GO" id="GO:0016787">
    <property type="term" value="F:hydrolase activity"/>
    <property type="evidence" value="ECO:0007669"/>
    <property type="project" value="UniProtKB-KW"/>
</dbReference>
<dbReference type="PANTHER" id="PTHR43798">
    <property type="entry name" value="MONOACYLGLYCEROL LIPASE"/>
    <property type="match status" value="1"/>
</dbReference>
<dbReference type="AlphaFoldDB" id="A0A6N9U501"/>
<keyword evidence="2" id="KW-0378">Hydrolase</keyword>
<sequence length="288" mass="30336">MGSIYRDERGRRSVQDWCADQLERWTVPHERVEVTAKGAPTHIVAAGSGSTTVVCLPGTNFNAASSLPLATALVTAGHRVLLVDVPGQPGLSSTERGPADGRLSWYGAWLAETLKELSVGPVTVLGHSFGAAVAVSCASPGVERQVLVCPGGLTRLRVSPGVMAVSAAWYPRPTPQRSARLLRTMHAPGHQPRAELVEWMTLVGRHVRSSGSPGDADVPPTPLRRCVVAGEHDTFLPPRRLGPAVRRAFGIELEVVPRGGHLLVDEAPAHVAALIATAGGTRASPEAT</sequence>
<evidence type="ECO:0000259" key="1">
    <source>
        <dbReference type="Pfam" id="PF12697"/>
    </source>
</evidence>
<proteinExistence type="predicted"/>
<organism evidence="2 3">
    <name type="scientific">Streptomyces halstedii</name>
    <dbReference type="NCBI Taxonomy" id="1944"/>
    <lineage>
        <taxon>Bacteria</taxon>
        <taxon>Bacillati</taxon>
        <taxon>Actinomycetota</taxon>
        <taxon>Actinomycetes</taxon>
        <taxon>Kitasatosporales</taxon>
        <taxon>Streptomycetaceae</taxon>
        <taxon>Streptomyces</taxon>
    </lineage>
</organism>